<sequence length="78" mass="8899">MTQTFGINAVLTIMSHLVFIMITWRTLIALKFDNFLKPNRVRESQVLLFFIAVAIGYLVSSCFLSLVEAAKNLTYLIK</sequence>
<dbReference type="InterPro" id="IPR009526">
    <property type="entry name" value="DUF1146"/>
</dbReference>
<keyword evidence="1" id="KW-1133">Transmembrane helix</keyword>
<reference evidence="2 3" key="1">
    <citation type="submission" date="2023-02" db="EMBL/GenBank/DDBJ databases">
        <title>Genome sequence of Lacticaseibacillus sp. KACC 23028.</title>
        <authorList>
            <person name="Kim S."/>
            <person name="Heo J."/>
            <person name="Kwon S.-W."/>
        </authorList>
    </citation>
    <scope>NUCLEOTIDE SEQUENCE [LARGE SCALE GENOMIC DNA]</scope>
    <source>
        <strain evidence="2 3">KACC 23028</strain>
    </source>
</reference>
<evidence type="ECO:0000256" key="1">
    <source>
        <dbReference type="SAM" id="Phobius"/>
    </source>
</evidence>
<dbReference type="RefSeq" id="WP_274258738.1">
    <property type="nucleotide sequence ID" value="NZ_CP117884.1"/>
</dbReference>
<name>A0ABY7WV06_9LACO</name>
<dbReference type="Proteomes" id="UP001220377">
    <property type="component" value="Chromosome"/>
</dbReference>
<feature type="transmembrane region" description="Helical" evidence="1">
    <location>
        <begin position="46"/>
        <end position="67"/>
    </location>
</feature>
<dbReference type="NCBIfam" id="TIGR02327">
    <property type="entry name" value="int_mem_ywzB"/>
    <property type="match status" value="1"/>
</dbReference>
<dbReference type="EMBL" id="CP117884">
    <property type="protein sequence ID" value="WDF81760.1"/>
    <property type="molecule type" value="Genomic_DNA"/>
</dbReference>
<evidence type="ECO:0000313" key="3">
    <source>
        <dbReference type="Proteomes" id="UP001220377"/>
    </source>
</evidence>
<feature type="transmembrane region" description="Helical" evidence="1">
    <location>
        <begin position="6"/>
        <end position="25"/>
    </location>
</feature>
<accession>A0ABY7WV06</accession>
<organism evidence="2 3">
    <name type="scientific">Lacticaseibacillus pabuli</name>
    <dbReference type="NCBI Taxonomy" id="3025672"/>
    <lineage>
        <taxon>Bacteria</taxon>
        <taxon>Bacillati</taxon>
        <taxon>Bacillota</taxon>
        <taxon>Bacilli</taxon>
        <taxon>Lactobacillales</taxon>
        <taxon>Lactobacillaceae</taxon>
        <taxon>Lacticaseibacillus</taxon>
    </lineage>
</organism>
<keyword evidence="1" id="KW-0472">Membrane</keyword>
<protein>
    <submittedName>
        <fullName evidence="2">DUF1146 family protein</fullName>
    </submittedName>
</protein>
<keyword evidence="1" id="KW-0812">Transmembrane</keyword>
<gene>
    <name evidence="2" type="ORF">PQ472_07445</name>
</gene>
<evidence type="ECO:0000313" key="2">
    <source>
        <dbReference type="EMBL" id="WDF81760.1"/>
    </source>
</evidence>
<proteinExistence type="predicted"/>
<keyword evidence="3" id="KW-1185">Reference proteome</keyword>
<dbReference type="Pfam" id="PF06612">
    <property type="entry name" value="DUF1146"/>
    <property type="match status" value="1"/>
</dbReference>